<dbReference type="PANTHER" id="PTHR10871:SF3">
    <property type="entry name" value="SMALL RIBOSOMAL SUBUNIT PROTEIN US13"/>
    <property type="match status" value="1"/>
</dbReference>
<dbReference type="GO" id="GO:0003723">
    <property type="term" value="F:RNA binding"/>
    <property type="evidence" value="ECO:0007669"/>
    <property type="project" value="InterPro"/>
</dbReference>
<feature type="compositionally biased region" description="Low complexity" evidence="6">
    <location>
        <begin position="418"/>
        <end position="436"/>
    </location>
</feature>
<evidence type="ECO:0000256" key="6">
    <source>
        <dbReference type="SAM" id="MobiDB-lite"/>
    </source>
</evidence>
<evidence type="ECO:0000256" key="1">
    <source>
        <dbReference type="ARBA" id="ARBA00004496"/>
    </source>
</evidence>
<reference evidence="7 8" key="2">
    <citation type="journal article" date="2012" name="Open Biol.">
        <title>Characteristics of nucleosomes and linker DNA regions on the genome of the basidiomycete Mixia osmundae revealed by mono- and dinucleosome mapping.</title>
        <authorList>
            <person name="Nishida H."/>
            <person name="Kondo S."/>
            <person name="Matsumoto T."/>
            <person name="Suzuki Y."/>
            <person name="Yoshikawa H."/>
            <person name="Taylor T.D."/>
            <person name="Sugiyama J."/>
        </authorList>
    </citation>
    <scope>NUCLEOTIDE SEQUENCE [LARGE SCALE GENOMIC DNA]</scope>
    <source>
        <strain evidence="8">CBS 9802 / IAM 14324 / JCM 22182 / KY 12970</strain>
    </source>
</reference>
<dbReference type="Gene3D" id="4.10.910.10">
    <property type="entry name" value="30s ribosomal protein s13, domain 2"/>
    <property type="match status" value="1"/>
</dbReference>
<keyword evidence="5" id="KW-0687">Ribonucleoprotein</keyword>
<keyword evidence="8" id="KW-1185">Reference proteome</keyword>
<dbReference type="AlphaFoldDB" id="G7DXN2"/>
<gene>
    <name evidence="7" type="primary">Mo02000</name>
    <name evidence="7" type="ORF">E5Q_02000</name>
</gene>
<dbReference type="NCBIfam" id="NF003140">
    <property type="entry name" value="PRK04053.1"/>
    <property type="match status" value="1"/>
</dbReference>
<evidence type="ECO:0000256" key="3">
    <source>
        <dbReference type="ARBA" id="ARBA00022490"/>
    </source>
</evidence>
<evidence type="ECO:0000256" key="4">
    <source>
        <dbReference type="ARBA" id="ARBA00022980"/>
    </source>
</evidence>
<dbReference type="GO" id="GO:0005829">
    <property type="term" value="C:cytosol"/>
    <property type="evidence" value="ECO:0007669"/>
    <property type="project" value="TreeGrafter"/>
</dbReference>
<dbReference type="Gene3D" id="1.10.8.50">
    <property type="match status" value="1"/>
</dbReference>
<evidence type="ECO:0000313" key="8">
    <source>
        <dbReference type="Proteomes" id="UP000009131"/>
    </source>
</evidence>
<accession>G7DXN2</accession>
<dbReference type="InParanoid" id="G7DXN2"/>
<dbReference type="PROSITE" id="PS00646">
    <property type="entry name" value="RIBOSOMAL_S13_1"/>
    <property type="match status" value="1"/>
</dbReference>
<sequence length="486" mass="53799">MTATSSTRCASPSSSRCHIVAQSAVSLQVRATSTSAKMSMVAPDPNKNFQHILRLLNTNVSGNKKIMFALTEIKGVGRRYSNVVLKKADIDLNKRAGELNSDELERVVTILQSPQNYKIPMWMLNRQKDIVDGKYSHIVSNALDSKYREDLERLKKIRNHRGLRHFWGLRVRGQHTKTTGRRGKTVGKCLEEEGLDDSLCSLYASSMHICSHSPPPFAVTPVRARTKATPIELLLPFASAAAISPIVSNGRGWDVLPSQPWIEIVASKIIDPEKGERGTVMLILLEAVIVGPSSFMPDWPFDGTCCQAKTSYRLRINLETGSVRNTNTLTYRSCKSESGMTPDQRFPACPKSYVPEPPFVAFCDWAARSMQYLTWPVGNAKRESYSSQALFTFRVVYKKASFASAHLALRGHRAKQQSPCSSSPPSLLPSPVLSSSRPRRPSRPTLTRVKLSVIRQDLRSKAPNWSAVAVQSIGHVAAIHAASSTK</sequence>
<evidence type="ECO:0000256" key="5">
    <source>
        <dbReference type="ARBA" id="ARBA00023274"/>
    </source>
</evidence>
<proteinExistence type="inferred from homology"/>
<dbReference type="InterPro" id="IPR018269">
    <property type="entry name" value="Ribosomal_uS13_CS"/>
</dbReference>
<dbReference type="HOGENOM" id="CLU_561485_0_0_1"/>
<name>G7DXN2_MIXOS</name>
<comment type="caution">
    <text evidence="7">The sequence shown here is derived from an EMBL/GenBank/DDBJ whole genome shotgun (WGS) entry which is preliminary data.</text>
</comment>
<dbReference type="HAMAP" id="MF_01315">
    <property type="entry name" value="Ribosomal_uS13"/>
    <property type="match status" value="1"/>
</dbReference>
<organism evidence="7 8">
    <name type="scientific">Mixia osmundae (strain CBS 9802 / IAM 14324 / JCM 22182 / KY 12970)</name>
    <dbReference type="NCBI Taxonomy" id="764103"/>
    <lineage>
        <taxon>Eukaryota</taxon>
        <taxon>Fungi</taxon>
        <taxon>Dikarya</taxon>
        <taxon>Basidiomycota</taxon>
        <taxon>Pucciniomycotina</taxon>
        <taxon>Mixiomycetes</taxon>
        <taxon>Mixiales</taxon>
        <taxon>Mixiaceae</taxon>
        <taxon>Mixia</taxon>
    </lineage>
</organism>
<dbReference type="InterPro" id="IPR010979">
    <property type="entry name" value="Ribosomal_uS13-like_H2TH"/>
</dbReference>
<protein>
    <recommendedName>
        <fullName evidence="9">40S ribosomal protein S18</fullName>
    </recommendedName>
</protein>
<dbReference type="Proteomes" id="UP000009131">
    <property type="component" value="Unassembled WGS sequence"/>
</dbReference>
<dbReference type="FunFam" id="1.10.8.50:FF:000002">
    <property type="entry name" value="40S ribosomal protein S18"/>
    <property type="match status" value="1"/>
</dbReference>
<dbReference type="Pfam" id="PF00416">
    <property type="entry name" value="Ribosomal_S13"/>
    <property type="match status" value="1"/>
</dbReference>
<dbReference type="InterPro" id="IPR027437">
    <property type="entry name" value="Rbsml_uS13_C"/>
</dbReference>
<reference evidence="7 8" key="1">
    <citation type="journal article" date="2011" name="J. Gen. Appl. Microbiol.">
        <title>Draft genome sequencing of the enigmatic basidiomycete Mixia osmundae.</title>
        <authorList>
            <person name="Nishida H."/>
            <person name="Nagatsuka Y."/>
            <person name="Sugiyama J."/>
        </authorList>
    </citation>
    <scope>NUCLEOTIDE SEQUENCE [LARGE SCALE GENOMIC DNA]</scope>
    <source>
        <strain evidence="8">CBS 9802 / IAM 14324 / JCM 22182 / KY 12970</strain>
    </source>
</reference>
<evidence type="ECO:0000313" key="7">
    <source>
        <dbReference type="EMBL" id="GAA95342.1"/>
    </source>
</evidence>
<dbReference type="EMBL" id="BABT02000061">
    <property type="protein sequence ID" value="GAA95342.1"/>
    <property type="molecule type" value="Genomic_DNA"/>
</dbReference>
<feature type="region of interest" description="Disordered" evidence="6">
    <location>
        <begin position="413"/>
        <end position="447"/>
    </location>
</feature>
<dbReference type="GO" id="GO:0006412">
    <property type="term" value="P:translation"/>
    <property type="evidence" value="ECO:0007669"/>
    <property type="project" value="InterPro"/>
</dbReference>
<comment type="similarity">
    <text evidence="2">Belongs to the universal ribosomal protein uS13 family.</text>
</comment>
<comment type="subcellular location">
    <subcellularLocation>
        <location evidence="1">Cytoplasm</location>
    </subcellularLocation>
</comment>
<dbReference type="PANTHER" id="PTHR10871">
    <property type="entry name" value="30S RIBOSOMAL PROTEIN S13/40S RIBOSOMAL PROTEIN S18"/>
    <property type="match status" value="1"/>
</dbReference>
<dbReference type="GO" id="GO:0015935">
    <property type="term" value="C:small ribosomal subunit"/>
    <property type="evidence" value="ECO:0007669"/>
    <property type="project" value="TreeGrafter"/>
</dbReference>
<dbReference type="FunFam" id="4.10.910.10:FF:000002">
    <property type="entry name" value="40S ribosomal protein S18"/>
    <property type="match status" value="1"/>
</dbReference>
<dbReference type="SUPFAM" id="SSF46946">
    <property type="entry name" value="S13-like H2TH domain"/>
    <property type="match status" value="1"/>
</dbReference>
<keyword evidence="4" id="KW-0689">Ribosomal protein</keyword>
<dbReference type="PROSITE" id="PS50159">
    <property type="entry name" value="RIBOSOMAL_S13_2"/>
    <property type="match status" value="1"/>
</dbReference>
<evidence type="ECO:0000256" key="2">
    <source>
        <dbReference type="ARBA" id="ARBA00008080"/>
    </source>
</evidence>
<dbReference type="GO" id="GO:0003735">
    <property type="term" value="F:structural constituent of ribosome"/>
    <property type="evidence" value="ECO:0007669"/>
    <property type="project" value="InterPro"/>
</dbReference>
<dbReference type="STRING" id="764103.G7DXN2"/>
<dbReference type="InterPro" id="IPR001892">
    <property type="entry name" value="Ribosomal_uS13"/>
</dbReference>
<keyword evidence="3" id="KW-0963">Cytoplasm</keyword>
<dbReference type="eggNOG" id="KOG3311">
    <property type="taxonomic scope" value="Eukaryota"/>
</dbReference>
<evidence type="ECO:0008006" key="9">
    <source>
        <dbReference type="Google" id="ProtNLM"/>
    </source>
</evidence>